<keyword evidence="5" id="KW-0560">Oxidoreductase</keyword>
<reference evidence="8" key="1">
    <citation type="submission" date="2024-06" db="EMBL/GenBank/DDBJ databases">
        <title>Caulobacter inopinatus, sp. nov.</title>
        <authorList>
            <person name="Donachie S.P."/>
        </authorList>
    </citation>
    <scope>NUCLEOTIDE SEQUENCE</scope>
    <source>
        <strain evidence="8">73W</strain>
    </source>
</reference>
<dbReference type="GO" id="GO:0005737">
    <property type="term" value="C:cytoplasm"/>
    <property type="evidence" value="ECO:0007669"/>
    <property type="project" value="TreeGrafter"/>
</dbReference>
<name>A0AB39KR38_9CAUL</name>
<dbReference type="PANTHER" id="PTHR12117:SF0">
    <property type="entry name" value="PROLYL 3-HYDROXYLASE OGFOD1"/>
    <property type="match status" value="1"/>
</dbReference>
<evidence type="ECO:0000256" key="5">
    <source>
        <dbReference type="ARBA" id="ARBA00023002"/>
    </source>
</evidence>
<sequence length="244" mass="27247">MAADLRLNPALDWRPYAETFAREGVVQIPNVLTPQAAEAVAQILERATPWRLALSNERGTEEVMDQPTLARMPRETLAGKVQATVQRATENFAYVYLCYPMISGLLDGKEPDLPIHGVTEWLNSREFLDFGQSVIGRTDITKADAQASFYRQGDFLSLHDDTGQGERRAAYTLGFTRRWRPDWGGQLLFHDKDGQIERGLTPGFNVLSVFNVPRPHSVAPVAAYAGAPRHSIVGWLRNDPPFKG</sequence>
<evidence type="ECO:0000256" key="3">
    <source>
        <dbReference type="ARBA" id="ARBA00022896"/>
    </source>
</evidence>
<dbReference type="InterPro" id="IPR005123">
    <property type="entry name" value="Oxoglu/Fe-dep_dioxygenase_dom"/>
</dbReference>
<keyword evidence="2" id="KW-0479">Metal-binding</keyword>
<organism evidence="8">
    <name type="scientific">Caulobacter sp. 73W</name>
    <dbReference type="NCBI Taxonomy" id="3161137"/>
    <lineage>
        <taxon>Bacteria</taxon>
        <taxon>Pseudomonadati</taxon>
        <taxon>Pseudomonadota</taxon>
        <taxon>Alphaproteobacteria</taxon>
        <taxon>Caulobacterales</taxon>
        <taxon>Caulobacteraceae</taxon>
        <taxon>Caulobacter</taxon>
    </lineage>
</organism>
<dbReference type="GO" id="GO:0005506">
    <property type="term" value="F:iron ion binding"/>
    <property type="evidence" value="ECO:0007669"/>
    <property type="project" value="InterPro"/>
</dbReference>
<evidence type="ECO:0000256" key="1">
    <source>
        <dbReference type="ARBA" id="ARBA00001961"/>
    </source>
</evidence>
<evidence type="ECO:0000256" key="4">
    <source>
        <dbReference type="ARBA" id="ARBA00022964"/>
    </source>
</evidence>
<dbReference type="InterPro" id="IPR039558">
    <property type="entry name" value="TPA1/OFD1_N"/>
</dbReference>
<evidence type="ECO:0000313" key="8">
    <source>
        <dbReference type="EMBL" id="XDO96114.1"/>
    </source>
</evidence>
<evidence type="ECO:0000259" key="7">
    <source>
        <dbReference type="PROSITE" id="PS51471"/>
    </source>
</evidence>
<dbReference type="GO" id="GO:0031543">
    <property type="term" value="F:peptidyl-proline dioxygenase activity"/>
    <property type="evidence" value="ECO:0007669"/>
    <property type="project" value="TreeGrafter"/>
</dbReference>
<proteinExistence type="predicted"/>
<dbReference type="Gene3D" id="2.60.120.620">
    <property type="entry name" value="q2cbj1_9rhob like domain"/>
    <property type="match status" value="1"/>
</dbReference>
<dbReference type="GO" id="GO:0031418">
    <property type="term" value="F:L-ascorbic acid binding"/>
    <property type="evidence" value="ECO:0007669"/>
    <property type="project" value="UniProtKB-KW"/>
</dbReference>
<dbReference type="InterPro" id="IPR006620">
    <property type="entry name" value="Pro_4_hyd_alph"/>
</dbReference>
<gene>
    <name evidence="8" type="ORF">ABOZ73_15140</name>
</gene>
<dbReference type="GO" id="GO:0006449">
    <property type="term" value="P:regulation of translational termination"/>
    <property type="evidence" value="ECO:0007669"/>
    <property type="project" value="TreeGrafter"/>
</dbReference>
<accession>A0AB39KR38</accession>
<dbReference type="PANTHER" id="PTHR12117">
    <property type="entry name" value="HISTONE ACETYLTRANSFERASE COMPLEX"/>
    <property type="match status" value="1"/>
</dbReference>
<keyword evidence="3" id="KW-0847">Vitamin C</keyword>
<comment type="cofactor">
    <cofactor evidence="1">
        <name>L-ascorbate</name>
        <dbReference type="ChEBI" id="CHEBI:38290"/>
    </cofactor>
</comment>
<dbReference type="Pfam" id="PF13661">
    <property type="entry name" value="2OG-FeII_Oxy_4"/>
    <property type="match status" value="1"/>
</dbReference>
<dbReference type="SMART" id="SM00702">
    <property type="entry name" value="P4Hc"/>
    <property type="match status" value="1"/>
</dbReference>
<dbReference type="RefSeq" id="WP_369058968.1">
    <property type="nucleotide sequence ID" value="NZ_CP158375.1"/>
</dbReference>
<keyword evidence="4" id="KW-0223">Dioxygenase</keyword>
<feature type="domain" description="Fe2OG dioxygenase" evidence="7">
    <location>
        <begin position="141"/>
        <end position="238"/>
    </location>
</feature>
<dbReference type="EMBL" id="CP158375">
    <property type="protein sequence ID" value="XDO96114.1"/>
    <property type="molecule type" value="Genomic_DNA"/>
</dbReference>
<evidence type="ECO:0000256" key="2">
    <source>
        <dbReference type="ARBA" id="ARBA00022723"/>
    </source>
</evidence>
<keyword evidence="6" id="KW-0408">Iron</keyword>
<dbReference type="InterPro" id="IPR051842">
    <property type="entry name" value="uS12_prolyl_hydroxylase"/>
</dbReference>
<evidence type="ECO:0000256" key="6">
    <source>
        <dbReference type="ARBA" id="ARBA00023004"/>
    </source>
</evidence>
<dbReference type="PROSITE" id="PS51471">
    <property type="entry name" value="FE2OG_OXY"/>
    <property type="match status" value="1"/>
</dbReference>
<dbReference type="AlphaFoldDB" id="A0AB39KR38"/>
<protein>
    <submittedName>
        <fullName evidence="8">2OG-Fe(II) oxygenase family protein</fullName>
    </submittedName>
</protein>